<dbReference type="Gene3D" id="1.20.1050.10">
    <property type="match status" value="1"/>
</dbReference>
<dbReference type="AlphaFoldDB" id="A0A6C1B1I9"/>
<dbReference type="EMBL" id="CP048836">
    <property type="protein sequence ID" value="QID16849.1"/>
    <property type="molecule type" value="Genomic_DNA"/>
</dbReference>
<dbReference type="InterPro" id="IPR040079">
    <property type="entry name" value="Glutathione_S-Trfase"/>
</dbReference>
<keyword evidence="3" id="KW-0808">Transferase</keyword>
<dbReference type="CDD" id="cd03207">
    <property type="entry name" value="GST_C_8"/>
    <property type="match status" value="1"/>
</dbReference>
<dbReference type="SUPFAM" id="SSF52833">
    <property type="entry name" value="Thioredoxin-like"/>
    <property type="match status" value="1"/>
</dbReference>
<dbReference type="InterPro" id="IPR010987">
    <property type="entry name" value="Glutathione-S-Trfase_C-like"/>
</dbReference>
<dbReference type="RefSeq" id="WP_173764019.1">
    <property type="nucleotide sequence ID" value="NZ_CP048836.1"/>
</dbReference>
<dbReference type="InterPro" id="IPR004045">
    <property type="entry name" value="Glutathione_S-Trfase_N"/>
</dbReference>
<name>A0A6C1B1I9_9RHOO</name>
<dbReference type="Gene3D" id="3.40.30.10">
    <property type="entry name" value="Glutaredoxin"/>
    <property type="match status" value="1"/>
</dbReference>
<dbReference type="Pfam" id="PF02798">
    <property type="entry name" value="GST_N"/>
    <property type="match status" value="1"/>
</dbReference>
<dbReference type="CDD" id="cd03046">
    <property type="entry name" value="GST_N_GTT1_like"/>
    <property type="match status" value="1"/>
</dbReference>
<dbReference type="SUPFAM" id="SSF47616">
    <property type="entry name" value="GST C-terminal domain-like"/>
    <property type="match status" value="1"/>
</dbReference>
<dbReference type="InterPro" id="IPR036249">
    <property type="entry name" value="Thioredoxin-like_sf"/>
</dbReference>
<keyword evidence="4" id="KW-1185">Reference proteome</keyword>
<dbReference type="Pfam" id="PF13410">
    <property type="entry name" value="GST_C_2"/>
    <property type="match status" value="1"/>
</dbReference>
<dbReference type="GO" id="GO:0016740">
    <property type="term" value="F:transferase activity"/>
    <property type="evidence" value="ECO:0007669"/>
    <property type="project" value="UniProtKB-KW"/>
</dbReference>
<accession>A0A6C1B1I9</accession>
<sequence length="209" mass="23607">MLTVYGCPNSRSMRMVWALEEAGAEYAYILIDLFRGAGRSPDFLRINPAGKVPALVEDGTALTESGAILMWLADKYPHARLIPGTDEPRARADVLQWLMFGLTELEPPLWTIAKHRFVLPESRRVPQIEETSKWEFASACALLARHLGQKPYVAGNRFSIADIVITHCLAWAQSARIEIVPALLVDYMEHHWHRPAARRAIEREARPAQ</sequence>
<dbReference type="InterPro" id="IPR036282">
    <property type="entry name" value="Glutathione-S-Trfase_C_sf"/>
</dbReference>
<dbReference type="SFLD" id="SFLDG01150">
    <property type="entry name" value="Main.1:_Beta-like"/>
    <property type="match status" value="1"/>
</dbReference>
<feature type="domain" description="GST C-terminal" evidence="2">
    <location>
        <begin position="87"/>
        <end position="209"/>
    </location>
</feature>
<dbReference type="KEGG" id="azq:G3580_03885"/>
<dbReference type="Proteomes" id="UP000501991">
    <property type="component" value="Chromosome"/>
</dbReference>
<dbReference type="PROSITE" id="PS50405">
    <property type="entry name" value="GST_CTER"/>
    <property type="match status" value="1"/>
</dbReference>
<reference evidence="3 4" key="1">
    <citation type="submission" date="2020-02" db="EMBL/GenBank/DDBJ databases">
        <title>Nitrogenibacter mangrovi gen. nov., sp. nov. isolated from mangrove sediment, a denitrifying betaproteobacterium.</title>
        <authorList>
            <person name="Liao H."/>
            <person name="Tian Y."/>
        </authorList>
    </citation>
    <scope>NUCLEOTIDE SEQUENCE [LARGE SCALE GENOMIC DNA]</scope>
    <source>
        <strain evidence="3 4">M9-3-2</strain>
    </source>
</reference>
<proteinExistence type="predicted"/>
<evidence type="ECO:0000313" key="3">
    <source>
        <dbReference type="EMBL" id="QID16849.1"/>
    </source>
</evidence>
<gene>
    <name evidence="3" type="ORF">G3580_03885</name>
</gene>
<evidence type="ECO:0000259" key="1">
    <source>
        <dbReference type="PROSITE" id="PS50404"/>
    </source>
</evidence>
<feature type="domain" description="GST N-terminal" evidence="1">
    <location>
        <begin position="1"/>
        <end position="80"/>
    </location>
</feature>
<dbReference type="SFLD" id="SFLDS00019">
    <property type="entry name" value="Glutathione_Transferase_(cytos"/>
    <property type="match status" value="1"/>
</dbReference>
<dbReference type="PANTHER" id="PTHR44051:SF8">
    <property type="entry name" value="GLUTATHIONE S-TRANSFERASE GSTA"/>
    <property type="match status" value="1"/>
</dbReference>
<evidence type="ECO:0000259" key="2">
    <source>
        <dbReference type="PROSITE" id="PS50405"/>
    </source>
</evidence>
<dbReference type="SFLD" id="SFLDG00358">
    <property type="entry name" value="Main_(cytGST)"/>
    <property type="match status" value="1"/>
</dbReference>
<organism evidence="3 4">
    <name type="scientific">Nitrogeniibacter mangrovi</name>
    <dbReference type="NCBI Taxonomy" id="2016596"/>
    <lineage>
        <taxon>Bacteria</taxon>
        <taxon>Pseudomonadati</taxon>
        <taxon>Pseudomonadota</taxon>
        <taxon>Betaproteobacteria</taxon>
        <taxon>Rhodocyclales</taxon>
        <taxon>Zoogloeaceae</taxon>
        <taxon>Nitrogeniibacter</taxon>
    </lineage>
</organism>
<dbReference type="PANTHER" id="PTHR44051">
    <property type="entry name" value="GLUTATHIONE S-TRANSFERASE-RELATED"/>
    <property type="match status" value="1"/>
</dbReference>
<protein>
    <submittedName>
        <fullName evidence="3">Glutathione S-transferase family protein</fullName>
    </submittedName>
</protein>
<evidence type="ECO:0000313" key="4">
    <source>
        <dbReference type="Proteomes" id="UP000501991"/>
    </source>
</evidence>
<dbReference type="PROSITE" id="PS50404">
    <property type="entry name" value="GST_NTER"/>
    <property type="match status" value="1"/>
</dbReference>